<dbReference type="InterPro" id="IPR012349">
    <property type="entry name" value="Split_barrel_FMN-bd"/>
</dbReference>
<dbReference type="AlphaFoldDB" id="A0A8J3GWW2"/>
<dbReference type="RefSeq" id="WP_189679522.1">
    <property type="nucleotide sequence ID" value="NZ_BNCJ01000003.1"/>
</dbReference>
<dbReference type="EMBL" id="BNCJ01000003">
    <property type="protein sequence ID" value="GHF45036.1"/>
    <property type="molecule type" value="Genomic_DNA"/>
</dbReference>
<comment type="caution">
    <text evidence="3">The sequence shown here is derived from an EMBL/GenBank/DDBJ whole genome shotgun (WGS) entry which is preliminary data.</text>
</comment>
<gene>
    <name evidence="3" type="ORF">GCM10017056_15780</name>
</gene>
<evidence type="ECO:0000256" key="1">
    <source>
        <dbReference type="ARBA" id="ARBA00023002"/>
    </source>
</evidence>
<dbReference type="InterPro" id="IPR050268">
    <property type="entry name" value="NADH-dep_flavin_reductase"/>
</dbReference>
<dbReference type="SUPFAM" id="SSF50475">
    <property type="entry name" value="FMN-binding split barrel"/>
    <property type="match status" value="1"/>
</dbReference>
<dbReference type="InterPro" id="IPR002563">
    <property type="entry name" value="Flavin_Rdtase-like_dom"/>
</dbReference>
<evidence type="ECO:0000313" key="4">
    <source>
        <dbReference type="Proteomes" id="UP000626220"/>
    </source>
</evidence>
<dbReference type="Proteomes" id="UP000626220">
    <property type="component" value="Unassembled WGS sequence"/>
</dbReference>
<proteinExistence type="predicted"/>
<keyword evidence="1" id="KW-0560">Oxidoreductase</keyword>
<evidence type="ECO:0000313" key="3">
    <source>
        <dbReference type="EMBL" id="GHF45036.1"/>
    </source>
</evidence>
<sequence>MRIHLTDAGTISLVEPSNFRALDVLVDPQPEEQRLKALRRIGAPEGEGHVRLSPDVLRFLSGHAGEAEWEAGFAAMLAYAAKAGWVDEAGRVRAHLTFGEARGIVSSEDFRAAMRALPAGISAITAKGPKGDCGMIVSSLTSISAEPPMVGFFVHQSSSMVPVLREQDAFAANILGQEHRAVLRGFMLAEQGEARFAEGDWLREGEGPAQLADALARMECDIVHREQIGTHLLIVGRIRQSVSREASPIINFNAGTRVLAEVAAE</sequence>
<reference evidence="3" key="2">
    <citation type="submission" date="2020-09" db="EMBL/GenBank/DDBJ databases">
        <authorList>
            <person name="Sun Q."/>
            <person name="Kim S."/>
        </authorList>
    </citation>
    <scope>NUCLEOTIDE SEQUENCE</scope>
    <source>
        <strain evidence="3">KCTC 42650</strain>
    </source>
</reference>
<dbReference type="GO" id="GO:0010181">
    <property type="term" value="F:FMN binding"/>
    <property type="evidence" value="ECO:0007669"/>
    <property type="project" value="InterPro"/>
</dbReference>
<name>A0A8J3GWW2_9RHOB</name>
<feature type="domain" description="Flavin reductase like" evidence="2">
    <location>
        <begin position="114"/>
        <end position="258"/>
    </location>
</feature>
<dbReference type="SMART" id="SM00903">
    <property type="entry name" value="Flavin_Reduct"/>
    <property type="match status" value="1"/>
</dbReference>
<dbReference type="PANTHER" id="PTHR30466:SF1">
    <property type="entry name" value="FMN REDUCTASE (NADH) RUTF"/>
    <property type="match status" value="1"/>
</dbReference>
<dbReference type="Pfam" id="PF01613">
    <property type="entry name" value="Flavin_Reduct"/>
    <property type="match status" value="1"/>
</dbReference>
<dbReference type="PANTHER" id="PTHR30466">
    <property type="entry name" value="FLAVIN REDUCTASE"/>
    <property type="match status" value="1"/>
</dbReference>
<protein>
    <recommendedName>
        <fullName evidence="2">Flavin reductase like domain-containing protein</fullName>
    </recommendedName>
</protein>
<dbReference type="Gene3D" id="2.30.110.10">
    <property type="entry name" value="Electron Transport, Fmn-binding Protein, Chain A"/>
    <property type="match status" value="1"/>
</dbReference>
<organism evidence="3 4">
    <name type="scientific">Seohaeicola zhoushanensis</name>
    <dbReference type="NCBI Taxonomy" id="1569283"/>
    <lineage>
        <taxon>Bacteria</taxon>
        <taxon>Pseudomonadati</taxon>
        <taxon>Pseudomonadota</taxon>
        <taxon>Alphaproteobacteria</taxon>
        <taxon>Rhodobacterales</taxon>
        <taxon>Roseobacteraceae</taxon>
        <taxon>Seohaeicola</taxon>
    </lineage>
</organism>
<reference evidence="3" key="1">
    <citation type="journal article" date="2014" name="Int. J. Syst. Evol. Microbiol.">
        <title>Complete genome sequence of Corynebacterium casei LMG S-19264T (=DSM 44701T), isolated from a smear-ripened cheese.</title>
        <authorList>
            <consortium name="US DOE Joint Genome Institute (JGI-PGF)"/>
            <person name="Walter F."/>
            <person name="Albersmeier A."/>
            <person name="Kalinowski J."/>
            <person name="Ruckert C."/>
        </authorList>
    </citation>
    <scope>NUCLEOTIDE SEQUENCE</scope>
    <source>
        <strain evidence="3">KCTC 42650</strain>
    </source>
</reference>
<dbReference type="GO" id="GO:0042602">
    <property type="term" value="F:riboflavin reductase (NADPH) activity"/>
    <property type="evidence" value="ECO:0007669"/>
    <property type="project" value="TreeGrafter"/>
</dbReference>
<keyword evidence="4" id="KW-1185">Reference proteome</keyword>
<accession>A0A8J3GWW2</accession>
<evidence type="ECO:0000259" key="2">
    <source>
        <dbReference type="SMART" id="SM00903"/>
    </source>
</evidence>